<comment type="caution">
    <text evidence="1">The sequence shown here is derived from an EMBL/GenBank/DDBJ whole genome shotgun (WGS) entry which is preliminary data.</text>
</comment>
<evidence type="ECO:0000313" key="1">
    <source>
        <dbReference type="EMBL" id="KAI3685251.1"/>
    </source>
</evidence>
<sequence length="109" mass="11716">MAMLMSQRLTLGFVALVGFGGLVGYLKNDSRKSLIFGGIFAASLYYVYTQLPVNPVYASCIGLGLSATLLGVTGLQFKKSDKVFPAGVMFVVSLIMTEGYIHGVMRSLH</sequence>
<keyword evidence="2" id="KW-1185">Reference proteome</keyword>
<gene>
    <name evidence="1" type="ORF">L6452_34489</name>
</gene>
<proteinExistence type="predicted"/>
<name>A0ACB8YIG1_ARCLA</name>
<accession>A0ACB8YIG1</accession>
<dbReference type="EMBL" id="CM042058">
    <property type="protein sequence ID" value="KAI3685251.1"/>
    <property type="molecule type" value="Genomic_DNA"/>
</dbReference>
<organism evidence="1 2">
    <name type="scientific">Arctium lappa</name>
    <name type="common">Greater burdock</name>
    <name type="synonym">Lappa major</name>
    <dbReference type="NCBI Taxonomy" id="4217"/>
    <lineage>
        <taxon>Eukaryota</taxon>
        <taxon>Viridiplantae</taxon>
        <taxon>Streptophyta</taxon>
        <taxon>Embryophyta</taxon>
        <taxon>Tracheophyta</taxon>
        <taxon>Spermatophyta</taxon>
        <taxon>Magnoliopsida</taxon>
        <taxon>eudicotyledons</taxon>
        <taxon>Gunneridae</taxon>
        <taxon>Pentapetalae</taxon>
        <taxon>asterids</taxon>
        <taxon>campanulids</taxon>
        <taxon>Asterales</taxon>
        <taxon>Asteraceae</taxon>
        <taxon>Carduoideae</taxon>
        <taxon>Cardueae</taxon>
        <taxon>Arctiinae</taxon>
        <taxon>Arctium</taxon>
    </lineage>
</organism>
<evidence type="ECO:0000313" key="2">
    <source>
        <dbReference type="Proteomes" id="UP001055879"/>
    </source>
</evidence>
<reference evidence="1 2" key="2">
    <citation type="journal article" date="2022" name="Mol. Ecol. Resour.">
        <title>The genomes of chicory, endive, great burdock and yacon provide insights into Asteraceae paleo-polyploidization history and plant inulin production.</title>
        <authorList>
            <person name="Fan W."/>
            <person name="Wang S."/>
            <person name="Wang H."/>
            <person name="Wang A."/>
            <person name="Jiang F."/>
            <person name="Liu H."/>
            <person name="Zhao H."/>
            <person name="Xu D."/>
            <person name="Zhang Y."/>
        </authorList>
    </citation>
    <scope>NUCLEOTIDE SEQUENCE [LARGE SCALE GENOMIC DNA]</scope>
    <source>
        <strain evidence="2">cv. Niubang</strain>
    </source>
</reference>
<reference evidence="2" key="1">
    <citation type="journal article" date="2022" name="Mol. Ecol. Resour.">
        <title>The genomes of chicory, endive, great burdock and yacon provide insights into Asteraceae palaeo-polyploidization history and plant inulin production.</title>
        <authorList>
            <person name="Fan W."/>
            <person name="Wang S."/>
            <person name="Wang H."/>
            <person name="Wang A."/>
            <person name="Jiang F."/>
            <person name="Liu H."/>
            <person name="Zhao H."/>
            <person name="Xu D."/>
            <person name="Zhang Y."/>
        </authorList>
    </citation>
    <scope>NUCLEOTIDE SEQUENCE [LARGE SCALE GENOMIC DNA]</scope>
    <source>
        <strain evidence="2">cv. Niubang</strain>
    </source>
</reference>
<dbReference type="Proteomes" id="UP001055879">
    <property type="component" value="Linkage Group LG12"/>
</dbReference>
<protein>
    <submittedName>
        <fullName evidence="1">Uncharacterized protein</fullName>
    </submittedName>
</protein>